<evidence type="ECO:0000313" key="1">
    <source>
        <dbReference type="EMBL" id="KAG8650766.1"/>
    </source>
</evidence>
<dbReference type="Proteomes" id="UP000091857">
    <property type="component" value="Chromosome 7"/>
</dbReference>
<comment type="caution">
    <text evidence="1">The sequence shown here is derived from an EMBL/GenBank/DDBJ whole genome shotgun (WGS) entry which is preliminary data.</text>
</comment>
<dbReference type="EMBL" id="CM004393">
    <property type="protein sequence ID" value="KAG8650766.1"/>
    <property type="molecule type" value="Genomic_DNA"/>
</dbReference>
<organism evidence="1 2">
    <name type="scientific">Manihot esculenta</name>
    <name type="common">Cassava</name>
    <name type="synonym">Jatropha manihot</name>
    <dbReference type="NCBI Taxonomy" id="3983"/>
    <lineage>
        <taxon>Eukaryota</taxon>
        <taxon>Viridiplantae</taxon>
        <taxon>Streptophyta</taxon>
        <taxon>Embryophyta</taxon>
        <taxon>Tracheophyta</taxon>
        <taxon>Spermatophyta</taxon>
        <taxon>Magnoliopsida</taxon>
        <taxon>eudicotyledons</taxon>
        <taxon>Gunneridae</taxon>
        <taxon>Pentapetalae</taxon>
        <taxon>rosids</taxon>
        <taxon>fabids</taxon>
        <taxon>Malpighiales</taxon>
        <taxon>Euphorbiaceae</taxon>
        <taxon>Crotonoideae</taxon>
        <taxon>Manihoteae</taxon>
        <taxon>Manihot</taxon>
    </lineage>
</organism>
<protein>
    <submittedName>
        <fullName evidence="1">Uncharacterized protein</fullName>
    </submittedName>
</protein>
<evidence type="ECO:0000313" key="2">
    <source>
        <dbReference type="Proteomes" id="UP000091857"/>
    </source>
</evidence>
<sequence>MQCITTVRFSILVNSIPTTRFSPSRGLRQGNPLLLYLFLFVSHALSYLLLAAKAEDRLQDLWISHFSPTITDIMFANYTLLFARALRCEASHLLHILKDYFSASGQCINFSKSHIYFSWMTSSSWKKEILQLFHMQEMRQGDKYLGLLVILGRSK</sequence>
<gene>
    <name evidence="1" type="ORF">MANES_07G070430v8</name>
</gene>
<name>A0ACB7HF33_MANES</name>
<proteinExistence type="predicted"/>
<accession>A0ACB7HF33</accession>
<keyword evidence="2" id="KW-1185">Reference proteome</keyword>
<reference evidence="2" key="1">
    <citation type="journal article" date="2016" name="Nat. Biotechnol.">
        <title>Sequencing wild and cultivated cassava and related species reveals extensive interspecific hybridization and genetic diversity.</title>
        <authorList>
            <person name="Bredeson J.V."/>
            <person name="Lyons J.B."/>
            <person name="Prochnik S.E."/>
            <person name="Wu G.A."/>
            <person name="Ha C.M."/>
            <person name="Edsinger-Gonzales E."/>
            <person name="Grimwood J."/>
            <person name="Schmutz J."/>
            <person name="Rabbi I.Y."/>
            <person name="Egesi C."/>
            <person name="Nauluvula P."/>
            <person name="Lebot V."/>
            <person name="Ndunguru J."/>
            <person name="Mkamilo G."/>
            <person name="Bart R.S."/>
            <person name="Setter T.L."/>
            <person name="Gleadow R.M."/>
            <person name="Kulakow P."/>
            <person name="Ferguson M.E."/>
            <person name="Rounsley S."/>
            <person name="Rokhsar D.S."/>
        </authorList>
    </citation>
    <scope>NUCLEOTIDE SEQUENCE [LARGE SCALE GENOMIC DNA]</scope>
    <source>
        <strain evidence="2">cv. AM560-2</strain>
    </source>
</reference>